<sequence length="671" mass="74913">MEADDCIESMDDKHGPKISESKRVNRNMNEKKRRDRFNVLIGELASIISPSSRKVDKSTVLKKAIACLKSQKDLSPASCSKPREGWQPPFVSDPELCQLIIEAMDGFIMSIDSSGSISFVSDNITSQLGYLPEKIINTRLSEYLESRDCEAMDVRLQRLYEHELVMYRLPESSATATPLSDLFDFSLCMCYGPLVDSTGFAAMRCIAQAYVMQGVSHDMKTKPEITRKLNLVTLCCLETERPTKLVSSPSLKKMEFTARLTLNWKFTHLDQRGLSVIGYMSNELVGSSLYQNIHPNDLENITRYHKILVYKGRVNTCYYRFLTKGQAYLWIRSCCYISYNQWNSRPEFIIATSTTASQAEVTANQARTLQQDLQSFENLEQKQLISKTSGVSSPSGPTDMPSRSSGESTFSDLPMSDAVSVGSEPQNSKPLSPGSIISEPSSIGELVKSPALGSGNAFKASRLMSSGASVSQVLDSLLPSDVSDAGFGSDEDLPKEKPVSKAESPWNLPLPKGLSPTQYKLHEQLKDKHVLLEESIKRQIHELNKIKKQIEVNKDLWEFNVQIQKLRGPGSNLEMEDKNGSRNPDNENLHSDLSNLNLLQGDKQLRHLMTDLTDDFSNNGQMSLGKDFLSMPTPNPAYIDDELEDMIVCSSQSLTDDSGVLFQFPFSSSRN</sequence>
<dbReference type="AlphaFoldDB" id="A7RLF0"/>
<evidence type="ECO:0000259" key="10">
    <source>
        <dbReference type="PROSITE" id="PS50888"/>
    </source>
</evidence>
<dbReference type="GO" id="GO:0000978">
    <property type="term" value="F:RNA polymerase II cis-regulatory region sequence-specific DNA binding"/>
    <property type="evidence" value="ECO:0000318"/>
    <property type="project" value="GO_Central"/>
</dbReference>
<dbReference type="SMART" id="SM00091">
    <property type="entry name" value="PAS"/>
    <property type="match status" value="2"/>
</dbReference>
<feature type="domain" description="BHLH" evidence="10">
    <location>
        <begin position="21"/>
        <end position="71"/>
    </location>
</feature>
<dbReference type="CDD" id="cd00130">
    <property type="entry name" value="PAS"/>
    <property type="match status" value="2"/>
</dbReference>
<reference evidence="11 12" key="1">
    <citation type="journal article" date="2007" name="Science">
        <title>Sea anemone genome reveals ancestral eumetazoan gene repertoire and genomic organization.</title>
        <authorList>
            <person name="Putnam N.H."/>
            <person name="Srivastava M."/>
            <person name="Hellsten U."/>
            <person name="Dirks B."/>
            <person name="Chapman J."/>
            <person name="Salamov A."/>
            <person name="Terry A."/>
            <person name="Shapiro H."/>
            <person name="Lindquist E."/>
            <person name="Kapitonov V.V."/>
            <person name="Jurka J."/>
            <person name="Genikhovich G."/>
            <person name="Grigoriev I.V."/>
            <person name="Lucas S.M."/>
            <person name="Steele R.E."/>
            <person name="Finnerty J.R."/>
            <person name="Technau U."/>
            <person name="Martindale M.Q."/>
            <person name="Rokhsar D.S."/>
        </authorList>
    </citation>
    <scope>NUCLEOTIDE SEQUENCE [LARGE SCALE GENOMIC DNA]</scope>
    <source>
        <strain evidence="12">CH2 X CH6</strain>
    </source>
</reference>
<dbReference type="InterPro" id="IPR036638">
    <property type="entry name" value="HLH_DNA-bd_sf"/>
</dbReference>
<feature type="domain" description="PAS" evidence="9">
    <location>
        <begin position="93"/>
        <end position="163"/>
    </location>
</feature>
<dbReference type="Pfam" id="PF00989">
    <property type="entry name" value="PAS"/>
    <property type="match status" value="1"/>
</dbReference>
<dbReference type="InterPro" id="IPR011598">
    <property type="entry name" value="bHLH_dom"/>
</dbReference>
<evidence type="ECO:0000256" key="1">
    <source>
        <dbReference type="ARBA" id="ARBA00022737"/>
    </source>
</evidence>
<feature type="region of interest" description="Disordered" evidence="8">
    <location>
        <begin position="485"/>
        <end position="512"/>
    </location>
</feature>
<dbReference type="PhylomeDB" id="A7RLF0"/>
<dbReference type="CDD" id="cd11441">
    <property type="entry name" value="bHLH-PAS_CLOCK_like"/>
    <property type="match status" value="1"/>
</dbReference>
<dbReference type="InterPro" id="IPR013767">
    <property type="entry name" value="PAS_fold"/>
</dbReference>
<feature type="region of interest" description="Disordered" evidence="8">
    <location>
        <begin position="570"/>
        <end position="592"/>
    </location>
</feature>
<evidence type="ECO:0000313" key="11">
    <source>
        <dbReference type="EMBL" id="EDO47679.1"/>
    </source>
</evidence>
<dbReference type="InterPro" id="IPR000014">
    <property type="entry name" value="PAS"/>
</dbReference>
<dbReference type="OrthoDB" id="411251at2759"/>
<name>A7RLF0_NEMVE</name>
<dbReference type="GO" id="GO:0046983">
    <property type="term" value="F:protein dimerization activity"/>
    <property type="evidence" value="ECO:0007669"/>
    <property type="project" value="InterPro"/>
</dbReference>
<evidence type="ECO:0000256" key="5">
    <source>
        <dbReference type="ARBA" id="ARBA00023159"/>
    </source>
</evidence>
<keyword evidence="12" id="KW-1185">Reference proteome</keyword>
<feature type="compositionally biased region" description="Basic and acidic residues" evidence="8">
    <location>
        <begin position="10"/>
        <end position="29"/>
    </location>
</feature>
<protein>
    <submittedName>
        <fullName evidence="11">Uncharacterized protein</fullName>
    </submittedName>
</protein>
<evidence type="ECO:0000313" key="12">
    <source>
        <dbReference type="Proteomes" id="UP000001593"/>
    </source>
</evidence>
<dbReference type="PANTHER" id="PTHR46055:SF3">
    <property type="entry name" value="CIRCADIAN LOCOMOTER OUTPUT CYCLES PROTEIN KAPUT"/>
    <property type="match status" value="1"/>
</dbReference>
<evidence type="ECO:0000256" key="2">
    <source>
        <dbReference type="ARBA" id="ARBA00023015"/>
    </source>
</evidence>
<dbReference type="InterPro" id="IPR035965">
    <property type="entry name" value="PAS-like_dom_sf"/>
</dbReference>
<dbReference type="PANTHER" id="PTHR46055">
    <property type="entry name" value="CIRCADIAN LOCOMOTER OUTPUT CYCLES PROTEIN KAPUT"/>
    <property type="match status" value="1"/>
</dbReference>
<dbReference type="KEGG" id="nve:5519866"/>
<dbReference type="InParanoid" id="A7RLF0"/>
<keyword evidence="2" id="KW-0805">Transcription regulation</keyword>
<dbReference type="GO" id="GO:0000981">
    <property type="term" value="F:DNA-binding transcription factor activity, RNA polymerase II-specific"/>
    <property type="evidence" value="ECO:0000318"/>
    <property type="project" value="GO_Central"/>
</dbReference>
<keyword evidence="3" id="KW-0090">Biological rhythms</keyword>
<dbReference type="GO" id="GO:0005737">
    <property type="term" value="C:cytoplasm"/>
    <property type="evidence" value="ECO:0007669"/>
    <property type="project" value="InterPro"/>
</dbReference>
<dbReference type="GO" id="GO:0006357">
    <property type="term" value="P:regulation of transcription by RNA polymerase II"/>
    <property type="evidence" value="ECO:0000318"/>
    <property type="project" value="GO_Central"/>
</dbReference>
<dbReference type="eggNOG" id="KOG3561">
    <property type="taxonomic scope" value="Eukaryota"/>
</dbReference>
<evidence type="ECO:0000256" key="3">
    <source>
        <dbReference type="ARBA" id="ARBA00023108"/>
    </source>
</evidence>
<dbReference type="PRINTS" id="PR00785">
    <property type="entry name" value="NCTRNSLOCATR"/>
</dbReference>
<dbReference type="SUPFAM" id="SSF55785">
    <property type="entry name" value="PYP-like sensor domain (PAS domain)"/>
    <property type="match status" value="2"/>
</dbReference>
<evidence type="ECO:0000256" key="7">
    <source>
        <dbReference type="ARBA" id="ARBA00023242"/>
    </source>
</evidence>
<dbReference type="GO" id="GO:0032922">
    <property type="term" value="P:circadian regulation of gene expression"/>
    <property type="evidence" value="ECO:0000318"/>
    <property type="project" value="GO_Central"/>
</dbReference>
<feature type="region of interest" description="Disordered" evidence="8">
    <location>
        <begin position="1"/>
        <end position="29"/>
    </location>
</feature>
<dbReference type="GO" id="GO:1990513">
    <property type="term" value="C:CLOCK-BMAL transcription complex"/>
    <property type="evidence" value="ECO:0000318"/>
    <property type="project" value="GO_Central"/>
</dbReference>
<dbReference type="SUPFAM" id="SSF47459">
    <property type="entry name" value="HLH, helix-loop-helix DNA-binding domain"/>
    <property type="match status" value="1"/>
</dbReference>
<dbReference type="SMR" id="A7RLF0"/>
<keyword evidence="7" id="KW-0539">Nucleus</keyword>
<feature type="compositionally biased region" description="Polar residues" evidence="8">
    <location>
        <begin position="385"/>
        <end position="411"/>
    </location>
</feature>
<dbReference type="PROSITE" id="PS50112">
    <property type="entry name" value="PAS"/>
    <property type="match status" value="2"/>
</dbReference>
<dbReference type="FunCoup" id="A7RLF0">
    <property type="interactions" value="210"/>
</dbReference>
<feature type="compositionally biased region" description="Basic and acidic residues" evidence="8">
    <location>
        <begin position="575"/>
        <end position="590"/>
    </location>
</feature>
<dbReference type="Pfam" id="PF14598">
    <property type="entry name" value="PAS_11"/>
    <property type="match status" value="1"/>
</dbReference>
<proteinExistence type="predicted"/>
<dbReference type="InterPro" id="IPR047230">
    <property type="entry name" value="CLOCK-like"/>
</dbReference>
<evidence type="ECO:0000259" key="9">
    <source>
        <dbReference type="PROSITE" id="PS50112"/>
    </source>
</evidence>
<dbReference type="HOGENOM" id="CLU_409582_0_0_1"/>
<keyword evidence="5" id="KW-0010">Activator</keyword>
<feature type="region of interest" description="Disordered" evidence="8">
    <location>
        <begin position="385"/>
        <end position="437"/>
    </location>
</feature>
<keyword evidence="4" id="KW-0238">DNA-binding</keyword>
<dbReference type="InterPro" id="IPR001067">
    <property type="entry name" value="Nuc_translocat"/>
</dbReference>
<keyword evidence="6" id="KW-0804">Transcription</keyword>
<dbReference type="PROSITE" id="PS50888">
    <property type="entry name" value="BHLH"/>
    <property type="match status" value="1"/>
</dbReference>
<organism evidence="11 12">
    <name type="scientific">Nematostella vectensis</name>
    <name type="common">Starlet sea anemone</name>
    <dbReference type="NCBI Taxonomy" id="45351"/>
    <lineage>
        <taxon>Eukaryota</taxon>
        <taxon>Metazoa</taxon>
        <taxon>Cnidaria</taxon>
        <taxon>Anthozoa</taxon>
        <taxon>Hexacorallia</taxon>
        <taxon>Actiniaria</taxon>
        <taxon>Edwardsiidae</taxon>
        <taxon>Nematostella</taxon>
    </lineage>
</organism>
<feature type="domain" description="PAS" evidence="9">
    <location>
        <begin position="265"/>
        <end position="312"/>
    </location>
</feature>
<evidence type="ECO:0000256" key="8">
    <source>
        <dbReference type="SAM" id="MobiDB-lite"/>
    </source>
</evidence>
<keyword evidence="1" id="KW-0677">Repeat</keyword>
<dbReference type="OMA" id="CIFAVEN"/>
<gene>
    <name evidence="11" type="ORF">NEMVEDRAFT_v1g160110</name>
</gene>
<dbReference type="Gene3D" id="3.30.450.20">
    <property type="entry name" value="PAS domain"/>
    <property type="match status" value="2"/>
</dbReference>
<dbReference type="SMART" id="SM00353">
    <property type="entry name" value="HLH"/>
    <property type="match status" value="1"/>
</dbReference>
<dbReference type="Proteomes" id="UP000001593">
    <property type="component" value="Unassembled WGS sequence"/>
</dbReference>
<evidence type="ECO:0000256" key="6">
    <source>
        <dbReference type="ARBA" id="ARBA00023163"/>
    </source>
</evidence>
<dbReference type="STRING" id="45351.A7RLF0"/>
<accession>A7RLF0</accession>
<dbReference type="Pfam" id="PF00010">
    <property type="entry name" value="HLH"/>
    <property type="match status" value="1"/>
</dbReference>
<dbReference type="Gene3D" id="4.10.280.10">
    <property type="entry name" value="Helix-loop-helix DNA-binding domain"/>
    <property type="match status" value="1"/>
</dbReference>
<evidence type="ECO:0000256" key="4">
    <source>
        <dbReference type="ARBA" id="ARBA00023125"/>
    </source>
</evidence>
<dbReference type="EMBL" id="DS469518">
    <property type="protein sequence ID" value="EDO47679.1"/>
    <property type="molecule type" value="Genomic_DNA"/>
</dbReference>